<protein>
    <submittedName>
        <fullName evidence="2">Uncharacterized protein</fullName>
    </submittedName>
</protein>
<reference evidence="2 3" key="1">
    <citation type="submission" date="2018-09" db="EMBL/GenBank/DDBJ databases">
        <title>Genomic Encyclopedia of Archaeal and Bacterial Type Strains, Phase II (KMG-II): from individual species to whole genera.</title>
        <authorList>
            <person name="Goeker M."/>
        </authorList>
    </citation>
    <scope>NUCLEOTIDE SEQUENCE [LARGE SCALE GENOMIC DNA]</scope>
    <source>
        <strain evidence="2 3">DSM 11458</strain>
    </source>
</reference>
<dbReference type="STRING" id="1443111.Z949_2227"/>
<feature type="region of interest" description="Disordered" evidence="1">
    <location>
        <begin position="52"/>
        <end position="85"/>
    </location>
</feature>
<evidence type="ECO:0000256" key="1">
    <source>
        <dbReference type="SAM" id="MobiDB-lite"/>
    </source>
</evidence>
<organism evidence="2 3">
    <name type="scientific">Sulfitobacter guttiformis</name>
    <dbReference type="NCBI Taxonomy" id="74349"/>
    <lineage>
        <taxon>Bacteria</taxon>
        <taxon>Pseudomonadati</taxon>
        <taxon>Pseudomonadota</taxon>
        <taxon>Alphaproteobacteria</taxon>
        <taxon>Rhodobacterales</taxon>
        <taxon>Roseobacteraceae</taxon>
        <taxon>Sulfitobacter</taxon>
    </lineage>
</organism>
<evidence type="ECO:0000313" key="2">
    <source>
        <dbReference type="EMBL" id="RKE95731.1"/>
    </source>
</evidence>
<name>A0A420DNB5_9RHOB</name>
<proteinExistence type="predicted"/>
<evidence type="ECO:0000313" key="3">
    <source>
        <dbReference type="Proteomes" id="UP000284407"/>
    </source>
</evidence>
<sequence>MTHLASLVRKLSGLRLRSQTVAAPALSEKTTVGNADAAPAIANTALAKNASQAQTAADKAHAPSPFRKKRDTSTLKEAKGLRRSAKVTKIHRVADTGTTTQNEPQHHIVVNGHNAQRTAHIGGACKNLHNLSIPCPDPTREERIRDAHQNRALKLVRQEDWDKLIAMITTADRDRSLTDGGMSVAELMAFGARADVVLAVEHALVDRTPEHDAPMLRGIEALEYVLAEYPDNYVIGCIVAQAHIDIAWAWRGVGWDVEIAPRNREAFDAHFARARDIVVSFKNMPENSALLASTACALLRGDNYSTESVADRYQALIDLNPKNISSLRALGTHMLPRWYGSYAALELEARRTAARTTSEWGAGGYAWVMFDAITVDDKACAQLDLPFFIEGLRDIVRHRPEPHTINLLAAYCANTMGQAYSGNDAADHTRAQIAACADWIVREHLTELHPMIWAHAAQGFANNLRVSSPSRFAAAGQDDALRIIAGLFKREIAEGKRIVFTDQGPVATAA</sequence>
<dbReference type="EMBL" id="RAQK01000001">
    <property type="protein sequence ID" value="RKE95731.1"/>
    <property type="molecule type" value="Genomic_DNA"/>
</dbReference>
<comment type="caution">
    <text evidence="2">The sequence shown here is derived from an EMBL/GenBank/DDBJ whole genome shotgun (WGS) entry which is preliminary data.</text>
</comment>
<accession>A0A420DNB5</accession>
<keyword evidence="3" id="KW-1185">Reference proteome</keyword>
<dbReference type="RefSeq" id="WP_025062687.1">
    <property type="nucleotide sequence ID" value="NZ_RAQK01000001.1"/>
</dbReference>
<gene>
    <name evidence="2" type="ORF">C8N30_0268</name>
</gene>
<dbReference type="Proteomes" id="UP000284407">
    <property type="component" value="Unassembled WGS sequence"/>
</dbReference>
<feature type="compositionally biased region" description="Basic and acidic residues" evidence="1">
    <location>
        <begin position="71"/>
        <end position="80"/>
    </location>
</feature>
<dbReference type="AlphaFoldDB" id="A0A420DNB5"/>